<keyword evidence="2" id="KW-1185">Reference proteome</keyword>
<protein>
    <submittedName>
        <fullName evidence="1">Hypp5845 protein</fullName>
    </submittedName>
</protein>
<evidence type="ECO:0000313" key="1">
    <source>
        <dbReference type="EMBL" id="CAH1239560.1"/>
    </source>
</evidence>
<accession>A0A8J9YRV5</accession>
<dbReference type="OrthoDB" id="10074666at2759"/>
<organism evidence="1 2">
    <name type="scientific">Branchiostoma lanceolatum</name>
    <name type="common">Common lancelet</name>
    <name type="synonym">Amphioxus lanceolatum</name>
    <dbReference type="NCBI Taxonomy" id="7740"/>
    <lineage>
        <taxon>Eukaryota</taxon>
        <taxon>Metazoa</taxon>
        <taxon>Chordata</taxon>
        <taxon>Cephalochordata</taxon>
        <taxon>Leptocardii</taxon>
        <taxon>Amphioxiformes</taxon>
        <taxon>Branchiostomatidae</taxon>
        <taxon>Branchiostoma</taxon>
    </lineage>
</organism>
<name>A0A8J9YRV5_BRALA</name>
<reference evidence="1" key="1">
    <citation type="submission" date="2022-01" db="EMBL/GenBank/DDBJ databases">
        <authorList>
            <person name="Braso-Vives M."/>
        </authorList>
    </citation>
    <scope>NUCLEOTIDE SEQUENCE</scope>
</reference>
<dbReference type="Proteomes" id="UP000838412">
    <property type="component" value="Chromosome 11"/>
</dbReference>
<gene>
    <name evidence="1" type="primary">Hypp5845</name>
    <name evidence="1" type="ORF">BLAG_LOCUS3820</name>
</gene>
<dbReference type="AlphaFoldDB" id="A0A8J9YRV5"/>
<sequence>MKVFKEQQMQLSQHRELRVLRQQIFDNLGYRYTASRTLGHVRQVMVVVPFSKANFRGLFLQQVSLPVCQELLEEKPLENCFGGRAITVPAENMGEVDAILGDNWDVRTFDTNTVCRVVRAEGLRISWGYKKREMFSHRDCPRCNWAEDSGDARPEVCSPAVSYMVGEPELHFTFTRRRGHWVTGLM</sequence>
<dbReference type="EMBL" id="OV696696">
    <property type="protein sequence ID" value="CAH1239560.1"/>
    <property type="molecule type" value="Genomic_DNA"/>
</dbReference>
<evidence type="ECO:0000313" key="2">
    <source>
        <dbReference type="Proteomes" id="UP000838412"/>
    </source>
</evidence>
<proteinExistence type="predicted"/>